<comment type="function">
    <text evidence="3">Ring cyclization and eight-electron oxidation of 3a-(2-amino-2-carboxyethyl)-4,5-dioxo-4,5,6,7,8,9-hexahydroquinoline-7,9-dicarboxylic-acid to PQQ.</text>
</comment>
<dbReference type="EC" id="1.3.3.11" evidence="3"/>
<dbReference type="Proteomes" id="UP001235094">
    <property type="component" value="Unassembled WGS sequence"/>
</dbReference>
<comment type="caution">
    <text evidence="5">The sequence shown here is derived from an EMBL/GenBank/DDBJ whole genome shotgun (WGS) entry which is preliminary data.</text>
</comment>
<evidence type="ECO:0000256" key="1">
    <source>
        <dbReference type="ARBA" id="ARBA00022905"/>
    </source>
</evidence>
<comment type="pathway">
    <text evidence="3">Cofactor biosynthesis; pyrroloquinoline quinone biosynthesis.</text>
</comment>
<reference evidence="5 6" key="1">
    <citation type="submission" date="2023-07" db="EMBL/GenBank/DDBJ databases">
        <title>Genomic Encyclopedia of Type Strains, Phase IV (KMG-IV): sequencing the most valuable type-strain genomes for metagenomic binning, comparative biology and taxonomic classification.</title>
        <authorList>
            <person name="Goeker M."/>
        </authorList>
    </citation>
    <scope>NUCLEOTIDE SEQUENCE [LARGE SCALE GENOMIC DNA]</scope>
    <source>
        <strain evidence="5 6">DSM 15561</strain>
    </source>
</reference>
<keyword evidence="6" id="KW-1185">Reference proteome</keyword>
<organism evidence="5 6">
    <name type="scientific">Ancylobacter amanitiformis</name>
    <dbReference type="NCBI Taxonomy" id="217069"/>
    <lineage>
        <taxon>Bacteria</taxon>
        <taxon>Pseudomonadati</taxon>
        <taxon>Pseudomonadota</taxon>
        <taxon>Alphaproteobacteria</taxon>
        <taxon>Hyphomicrobiales</taxon>
        <taxon>Xanthobacteraceae</taxon>
        <taxon>Ancylobacter</taxon>
    </lineage>
</organism>
<evidence type="ECO:0000313" key="6">
    <source>
        <dbReference type="Proteomes" id="UP001235094"/>
    </source>
</evidence>
<dbReference type="EMBL" id="JAUSVR010000002">
    <property type="protein sequence ID" value="MDQ0510084.1"/>
    <property type="molecule type" value="Genomic_DNA"/>
</dbReference>
<keyword evidence="2 3" id="KW-0560">Oxidoreductase</keyword>
<dbReference type="SUPFAM" id="SSF48613">
    <property type="entry name" value="Heme oxygenase-like"/>
    <property type="match status" value="1"/>
</dbReference>
<keyword evidence="1 3" id="KW-0884">PQQ biosynthesis</keyword>
<accession>A0ABU0LN04</accession>
<dbReference type="InterPro" id="IPR016084">
    <property type="entry name" value="Haem_Oase-like_multi-hlx"/>
</dbReference>
<dbReference type="InterPro" id="IPR011845">
    <property type="entry name" value="PqqC"/>
</dbReference>
<protein>
    <recommendedName>
        <fullName evidence="3">Pyrroloquinoline-quinone synthase</fullName>
        <ecNumber evidence="3">1.3.3.11</ecNumber>
    </recommendedName>
    <alternativeName>
        <fullName evidence="3">Coenzyme PQQ synthesis protein C</fullName>
    </alternativeName>
    <alternativeName>
        <fullName evidence="3">Pyrroloquinoline quinone biosynthesis protein C</fullName>
    </alternativeName>
</protein>
<comment type="catalytic activity">
    <reaction evidence="3">
        <text>6-(2-amino-2-carboxyethyl)-7,8-dioxo-1,2,3,4,7,8-hexahydroquinoline-2,4-dicarboxylate + 3 O2 = pyrroloquinoline quinone + 2 H2O2 + 2 H2O + H(+)</text>
        <dbReference type="Rhea" id="RHEA:10692"/>
        <dbReference type="ChEBI" id="CHEBI:15377"/>
        <dbReference type="ChEBI" id="CHEBI:15378"/>
        <dbReference type="ChEBI" id="CHEBI:15379"/>
        <dbReference type="ChEBI" id="CHEBI:16240"/>
        <dbReference type="ChEBI" id="CHEBI:58442"/>
        <dbReference type="ChEBI" id="CHEBI:58778"/>
        <dbReference type="EC" id="1.3.3.11"/>
    </reaction>
</comment>
<comment type="similarity">
    <text evidence="3">Belongs to the PqqC family.</text>
</comment>
<dbReference type="InterPro" id="IPR004305">
    <property type="entry name" value="Thiaminase-2/PQQC"/>
</dbReference>
<dbReference type="NCBIfam" id="TIGR02111">
    <property type="entry name" value="PQQ_syn_pqqC"/>
    <property type="match status" value="1"/>
</dbReference>
<proteinExistence type="inferred from homology"/>
<dbReference type="Pfam" id="PF03070">
    <property type="entry name" value="TENA_THI-4"/>
    <property type="match status" value="1"/>
</dbReference>
<dbReference type="Gene3D" id="1.20.910.10">
    <property type="entry name" value="Heme oxygenase-like"/>
    <property type="match status" value="1"/>
</dbReference>
<feature type="domain" description="Thiaminase-2/PQQC" evidence="4">
    <location>
        <begin position="12"/>
        <end position="222"/>
    </location>
</feature>
<dbReference type="HAMAP" id="MF_00654">
    <property type="entry name" value="PQQ_syn_PqqC"/>
    <property type="match status" value="1"/>
</dbReference>
<sequence>MTTLLSAEELEARLRDVGTRRYHNLHPFHRLLHDGKLDLGQVQAWALNRYYYQAMIPVKDSSILARMDEPELRRVWRQRIIDHDGHHEGEGGIARWLKLTDGLGLDRHAVTSLRSLLPATRFAVDAYVHFVREKSLLEAIASSLTEMFSPGIIGERVAGMLKNYDFVSRETLAYFENRLTEAPRDADFALDYVKRHARTPEQQDAAIRALEFKCDVLWVQLDALYFAYVDPKMGYPGAFAPKETR</sequence>
<evidence type="ECO:0000259" key="4">
    <source>
        <dbReference type="Pfam" id="PF03070"/>
    </source>
</evidence>
<dbReference type="InterPro" id="IPR039068">
    <property type="entry name" value="PqqC-like"/>
</dbReference>
<evidence type="ECO:0000256" key="3">
    <source>
        <dbReference type="HAMAP-Rule" id="MF_00654"/>
    </source>
</evidence>
<dbReference type="PANTHER" id="PTHR40279:SF3">
    <property type="entry name" value="4-AMINOBENZOATE SYNTHASE"/>
    <property type="match status" value="1"/>
</dbReference>
<gene>
    <name evidence="3" type="primary">pqqC</name>
    <name evidence="5" type="ORF">QOZ99_000965</name>
</gene>
<evidence type="ECO:0000313" key="5">
    <source>
        <dbReference type="EMBL" id="MDQ0510084.1"/>
    </source>
</evidence>
<name>A0ABU0LN04_9HYPH</name>
<dbReference type="PANTHER" id="PTHR40279">
    <property type="entry name" value="PQQC-LIKE PROTEIN"/>
    <property type="match status" value="1"/>
</dbReference>
<evidence type="ECO:0000256" key="2">
    <source>
        <dbReference type="ARBA" id="ARBA00023002"/>
    </source>
</evidence>